<comment type="caution">
    <text evidence="1">The sequence shown here is derived from an EMBL/GenBank/DDBJ whole genome shotgun (WGS) entry which is preliminary data.</text>
</comment>
<dbReference type="Pfam" id="PF15165">
    <property type="entry name" value="REC114-like"/>
    <property type="match status" value="1"/>
</dbReference>
<evidence type="ECO:0000313" key="2">
    <source>
        <dbReference type="Proteomes" id="UP000275408"/>
    </source>
</evidence>
<proteinExistence type="predicted"/>
<evidence type="ECO:0000313" key="1">
    <source>
        <dbReference type="EMBL" id="RMX60283.1"/>
    </source>
</evidence>
<name>A0A3M6V2V1_POCDA</name>
<dbReference type="InterPro" id="IPR029168">
    <property type="entry name" value="REC114L"/>
</dbReference>
<dbReference type="PANTHER" id="PTHR34921:SF1">
    <property type="entry name" value="MEIOTIC RECOMBINATION PROTEIN REC114"/>
    <property type="match status" value="1"/>
</dbReference>
<dbReference type="STRING" id="46731.A0A3M6V2V1"/>
<dbReference type="AlphaFoldDB" id="A0A3M6V2V1"/>
<gene>
    <name evidence="1" type="ORF">pdam_00021443</name>
</gene>
<dbReference type="OrthoDB" id="6479200at2759"/>
<dbReference type="OMA" id="RYGRFML"/>
<accession>A0A3M6V2V1</accession>
<dbReference type="PANTHER" id="PTHR34921">
    <property type="entry name" value="MEIOTIC RECOMBINATION PROTEIN REC114"/>
    <property type="match status" value="1"/>
</dbReference>
<keyword evidence="2" id="KW-1185">Reference proteome</keyword>
<dbReference type="EMBL" id="RCHS01000202">
    <property type="protein sequence ID" value="RMX60283.1"/>
    <property type="molecule type" value="Genomic_DNA"/>
</dbReference>
<sequence length="237" mass="26281">MLSTNAVARSWPLEKYAKFIYTGESGGQTESQGYWKQFSSAEGGFEALQVSLLESNMIVCEGKVMHESFSLFNASKWLKGIVKGDSMLFLYRMNNDCRRFRIKFKRSADRLAIENCRHFVSEISPKIPVRELPASAESDSQVPMEDSQLILSDSQPTNRETTDSAGCGSASVGLTLPVLANKITSVESRLDAVQSGSNLITPQDQLSLMIRLCLTDSNFPDFVEAVEKELKSLTSLE</sequence>
<dbReference type="Proteomes" id="UP000275408">
    <property type="component" value="Unassembled WGS sequence"/>
</dbReference>
<evidence type="ECO:0008006" key="3">
    <source>
        <dbReference type="Google" id="ProtNLM"/>
    </source>
</evidence>
<protein>
    <recommendedName>
        <fullName evidence="3">Meiotic recombination protein REC114</fullName>
    </recommendedName>
</protein>
<reference evidence="1 2" key="1">
    <citation type="journal article" date="2018" name="Sci. Rep.">
        <title>Comparative analysis of the Pocillopora damicornis genome highlights role of immune system in coral evolution.</title>
        <authorList>
            <person name="Cunning R."/>
            <person name="Bay R.A."/>
            <person name="Gillette P."/>
            <person name="Baker A.C."/>
            <person name="Traylor-Knowles N."/>
        </authorList>
    </citation>
    <scope>NUCLEOTIDE SEQUENCE [LARGE SCALE GENOMIC DNA]</scope>
    <source>
        <strain evidence="1">RSMAS</strain>
        <tissue evidence="1">Whole animal</tissue>
    </source>
</reference>
<organism evidence="1 2">
    <name type="scientific">Pocillopora damicornis</name>
    <name type="common">Cauliflower coral</name>
    <name type="synonym">Millepora damicornis</name>
    <dbReference type="NCBI Taxonomy" id="46731"/>
    <lineage>
        <taxon>Eukaryota</taxon>
        <taxon>Metazoa</taxon>
        <taxon>Cnidaria</taxon>
        <taxon>Anthozoa</taxon>
        <taxon>Hexacorallia</taxon>
        <taxon>Scleractinia</taxon>
        <taxon>Astrocoeniina</taxon>
        <taxon>Pocilloporidae</taxon>
        <taxon>Pocillopora</taxon>
    </lineage>
</organism>